<sequence>MRTFLVKRFTALTFWLLFSQVKSNIKEMEYLSHTMASPFNFKCFLRSKNEKEEILRQAQNDKIRKTLSVKLNKTYVSIVVKDRIDKKHVKR</sequence>
<gene>
    <name evidence="1" type="ORF">FH779_07110</name>
</gene>
<proteinExistence type="predicted"/>
<dbReference type="RefSeq" id="WP_180906555.1">
    <property type="nucleotide sequence ID" value="NZ_CP040908.1"/>
</dbReference>
<dbReference type="KEGG" id="efal:FH779_07110"/>
<name>A0A7H9DSZ6_9FLAO</name>
<protein>
    <submittedName>
        <fullName evidence="1">Uncharacterized protein</fullName>
    </submittedName>
</protein>
<dbReference type="EMBL" id="CP040908">
    <property type="protein sequence ID" value="QLL57859.1"/>
    <property type="molecule type" value="Genomic_DNA"/>
</dbReference>
<dbReference type="GeneID" id="78401219"/>
<keyword evidence="2" id="KW-1185">Reference proteome</keyword>
<evidence type="ECO:0000313" key="2">
    <source>
        <dbReference type="Proteomes" id="UP000510643"/>
    </source>
</evidence>
<evidence type="ECO:0000313" key="1">
    <source>
        <dbReference type="EMBL" id="QLL57859.1"/>
    </source>
</evidence>
<dbReference type="Proteomes" id="UP000510643">
    <property type="component" value="Chromosome"/>
</dbReference>
<reference evidence="1 2" key="1">
    <citation type="submission" date="2019-06" db="EMBL/GenBank/DDBJ databases">
        <title>Emergence of pandrug resistant Empedobacter falsenii in China.</title>
        <authorList>
            <person name="Dong N."/>
            <person name="Chen S."/>
            <person name="Zhang R."/>
        </authorList>
    </citation>
    <scope>NUCLEOTIDE SEQUENCE [LARGE SCALE GENOMIC DNA]</scope>
    <source>
        <strain evidence="1 2">1681-1</strain>
    </source>
</reference>
<accession>A0A7H9DSZ6</accession>
<organism evidence="1 2">
    <name type="scientific">Empedobacter falsenii</name>
    <dbReference type="NCBI Taxonomy" id="343874"/>
    <lineage>
        <taxon>Bacteria</taxon>
        <taxon>Pseudomonadati</taxon>
        <taxon>Bacteroidota</taxon>
        <taxon>Flavobacteriia</taxon>
        <taxon>Flavobacteriales</taxon>
        <taxon>Weeksellaceae</taxon>
        <taxon>Empedobacter</taxon>
    </lineage>
</organism>
<dbReference type="AlphaFoldDB" id="A0A7H9DSZ6"/>